<keyword evidence="3" id="KW-0176">Collagen</keyword>
<evidence type="ECO:0000256" key="1">
    <source>
        <dbReference type="ARBA" id="ARBA00022737"/>
    </source>
</evidence>
<dbReference type="GO" id="GO:0005581">
    <property type="term" value="C:collagen trimer"/>
    <property type="evidence" value="ECO:0007669"/>
    <property type="project" value="UniProtKB-KW"/>
</dbReference>
<dbReference type="PANTHER" id="PTHR24637:SF377">
    <property type="entry name" value="COLLAGEN TYPE IX ALPHA 1 CHAIN"/>
    <property type="match status" value="1"/>
</dbReference>
<evidence type="ECO:0000313" key="3">
    <source>
        <dbReference type="EMBL" id="EPB77892.1"/>
    </source>
</evidence>
<feature type="compositionally biased region" description="Gly residues" evidence="2">
    <location>
        <begin position="257"/>
        <end position="269"/>
    </location>
</feature>
<feature type="region of interest" description="Disordered" evidence="2">
    <location>
        <begin position="42"/>
        <end position="84"/>
    </location>
</feature>
<organism evidence="3 4">
    <name type="scientific">Ancylostoma ceylanicum</name>
    <dbReference type="NCBI Taxonomy" id="53326"/>
    <lineage>
        <taxon>Eukaryota</taxon>
        <taxon>Metazoa</taxon>
        <taxon>Ecdysozoa</taxon>
        <taxon>Nematoda</taxon>
        <taxon>Chromadorea</taxon>
        <taxon>Rhabditida</taxon>
        <taxon>Rhabditina</taxon>
        <taxon>Rhabditomorpha</taxon>
        <taxon>Strongyloidea</taxon>
        <taxon>Ancylostomatidae</taxon>
        <taxon>Ancylostomatinae</taxon>
        <taxon>Ancylostoma</taxon>
    </lineage>
</organism>
<keyword evidence="4" id="KW-1185">Reference proteome</keyword>
<sequence length="347" mass="35361">MKQRKQIAWNNEKHNRPRATLDDILPLPAQLSIDQTRFDEEQCKKGSARSSFTFSRILKSDYETESETKKSGDAPRSEMPNGHDMANSAWYEMRHDSSYVLGHARATRQAKRKWPAHCSCGAEPAHCPAGPPGPPGEPGEPGIPGTPGKPGRDGEGLNQIFIGFKPAGCIPCAAGPPGKPGPDGPPGPPGPVGASGKWELPGLPGPPGPPGPPGDPGTPGAPGQPGSPGQPGVDGEVKIGYPGLPGPPGPPGPPGLPGRGGSGGVGAPGPMGPPGVPGKAGRAGPDGPPGLPGSSGEPGYDSGYCPCPRRSAMTRGKAVFAAKTKTLTSKRNALHSGEFVRTRKNTV</sequence>
<feature type="region of interest" description="Disordered" evidence="2">
    <location>
        <begin position="173"/>
        <end position="302"/>
    </location>
</feature>
<feature type="compositionally biased region" description="Pro residues" evidence="2">
    <location>
        <begin position="244"/>
        <end position="256"/>
    </location>
</feature>
<name>A0A0D6MBP4_9BILA</name>
<gene>
    <name evidence="3" type="ORF">ANCCEY_02976</name>
</gene>
<protein>
    <submittedName>
        <fullName evidence="3">Collagen triple helix repeat protein</fullName>
    </submittedName>
</protein>
<evidence type="ECO:0000256" key="2">
    <source>
        <dbReference type="SAM" id="MobiDB-lite"/>
    </source>
</evidence>
<dbReference type="EMBL" id="KE124825">
    <property type="protein sequence ID" value="EPB77892.1"/>
    <property type="molecule type" value="Genomic_DNA"/>
</dbReference>
<feature type="compositionally biased region" description="Pro residues" evidence="2">
    <location>
        <begin position="177"/>
        <end position="191"/>
    </location>
</feature>
<feature type="compositionally biased region" description="Pro residues" evidence="2">
    <location>
        <begin position="203"/>
        <end position="216"/>
    </location>
</feature>
<reference evidence="3 4" key="1">
    <citation type="submission" date="2013-05" db="EMBL/GenBank/DDBJ databases">
        <title>Draft genome of the parasitic nematode Anyclostoma ceylanicum.</title>
        <authorList>
            <person name="Mitreva M."/>
        </authorList>
    </citation>
    <scope>NUCLEOTIDE SEQUENCE [LARGE SCALE GENOMIC DNA]</scope>
</reference>
<feature type="region of interest" description="Disordered" evidence="2">
    <location>
        <begin position="129"/>
        <end position="159"/>
    </location>
</feature>
<feature type="compositionally biased region" description="Pro residues" evidence="2">
    <location>
        <begin position="129"/>
        <end position="138"/>
    </location>
</feature>
<accession>A0A0D6MBP4</accession>
<keyword evidence="1" id="KW-0677">Repeat</keyword>
<dbReference type="PANTHER" id="PTHR24637">
    <property type="entry name" value="COLLAGEN"/>
    <property type="match status" value="1"/>
</dbReference>
<dbReference type="AlphaFoldDB" id="A0A0D6MBP4"/>
<feature type="region of interest" description="Disordered" evidence="2">
    <location>
        <begin position="1"/>
        <end position="22"/>
    </location>
</feature>
<proteinExistence type="predicted"/>
<evidence type="ECO:0000313" key="4">
    <source>
        <dbReference type="Proteomes" id="UP000054495"/>
    </source>
</evidence>
<feature type="compositionally biased region" description="Basic and acidic residues" evidence="2">
    <location>
        <begin position="58"/>
        <end position="76"/>
    </location>
</feature>
<dbReference type="Proteomes" id="UP000054495">
    <property type="component" value="Unassembled WGS sequence"/>
</dbReference>
<dbReference type="Gene3D" id="1.20.5.320">
    <property type="entry name" value="6-Phosphogluconate Dehydrogenase, domain 3"/>
    <property type="match status" value="1"/>
</dbReference>